<dbReference type="PANTHER" id="PTHR21098:SF0">
    <property type="entry name" value="RIBOFLAVIN SYNTHASE"/>
    <property type="match status" value="1"/>
</dbReference>
<dbReference type="EC" id="2.5.1.9" evidence="2"/>
<sequence length="202" mass="22102">MFTGLIQEIGRIQKIQVCAHTIQLTCEASKEFLQDYKIGDSMAINGACLTAIDKKETTFTVDIMPETFKRTSFSKLKSGDKVNLELAMSSQGRFEGHFVSGHIDTTSKLIKKTKNENATLLTFYYPPALQAEIIPQGSIGINGVSLTVTAVTPGTFSIGLIPHSQQKTTLHDLTPGEIVNIETDIIGKYIKAQGGLSHEQNR</sequence>
<reference evidence="5 6" key="1">
    <citation type="journal article" date="2022" name="Genome Biol. Evol.">
        <title>Host diet, physiology and behaviors set the stage for Lachnospiraceae cladogenesis.</title>
        <authorList>
            <person name="Vera-Ponce De Leon A."/>
            <person name="Schneider M."/>
            <person name="Jahnes B.C."/>
            <person name="Sadowski V."/>
            <person name="Camuy-Velez L.A."/>
            <person name="Duan J."/>
            <person name="Sabree Z.L."/>
        </authorList>
    </citation>
    <scope>NUCLEOTIDE SEQUENCE [LARGE SCALE GENOMIC DNA]</scope>
    <source>
        <strain evidence="5 6">PAL113</strain>
    </source>
</reference>
<dbReference type="NCBIfam" id="NF006767">
    <property type="entry name" value="PRK09289.1"/>
    <property type="match status" value="1"/>
</dbReference>
<evidence type="ECO:0000259" key="4">
    <source>
        <dbReference type="PROSITE" id="PS51177"/>
    </source>
</evidence>
<name>A0ABT1E556_9FIRM</name>
<dbReference type="InterPro" id="IPR023366">
    <property type="entry name" value="ATP_synth_asu-like_sf"/>
</dbReference>
<keyword evidence="5" id="KW-0808">Transferase</keyword>
<keyword evidence="6" id="KW-1185">Reference proteome</keyword>
<dbReference type="InterPro" id="IPR001783">
    <property type="entry name" value="Lumazine-bd"/>
</dbReference>
<dbReference type="Proteomes" id="UP001523566">
    <property type="component" value="Unassembled WGS sequence"/>
</dbReference>
<dbReference type="Pfam" id="PF00677">
    <property type="entry name" value="Lum_binding"/>
    <property type="match status" value="2"/>
</dbReference>
<dbReference type="EMBL" id="JAMZFW010000001">
    <property type="protein sequence ID" value="MCP1100965.1"/>
    <property type="molecule type" value="Genomic_DNA"/>
</dbReference>
<organism evidence="5 6">
    <name type="scientific">Aequitasia blattaphilus</name>
    <dbReference type="NCBI Taxonomy" id="2949332"/>
    <lineage>
        <taxon>Bacteria</taxon>
        <taxon>Bacillati</taxon>
        <taxon>Bacillota</taxon>
        <taxon>Clostridia</taxon>
        <taxon>Lachnospirales</taxon>
        <taxon>Lachnospiraceae</taxon>
        <taxon>Aequitasia</taxon>
    </lineage>
</organism>
<feature type="repeat" description="Lumazine-binding" evidence="3">
    <location>
        <begin position="98"/>
        <end position="194"/>
    </location>
</feature>
<feature type="domain" description="Lumazine-binding" evidence="4">
    <location>
        <begin position="1"/>
        <end position="97"/>
    </location>
</feature>
<dbReference type="PROSITE" id="PS51177">
    <property type="entry name" value="LUMAZINE_BIND"/>
    <property type="match status" value="2"/>
</dbReference>
<gene>
    <name evidence="5" type="ORF">NK125_00885</name>
</gene>
<proteinExistence type="predicted"/>
<dbReference type="InterPro" id="IPR026017">
    <property type="entry name" value="Lumazine-bd_dom"/>
</dbReference>
<feature type="repeat" description="Lumazine-binding" evidence="3">
    <location>
        <begin position="1"/>
        <end position="97"/>
    </location>
</feature>
<dbReference type="PIRSF" id="PIRSF000498">
    <property type="entry name" value="Riboflavin_syn_A"/>
    <property type="match status" value="1"/>
</dbReference>
<protein>
    <recommendedName>
        <fullName evidence="2">Riboflavin synthase</fullName>
        <ecNumber evidence="2">2.5.1.9</ecNumber>
    </recommendedName>
</protein>
<dbReference type="RefSeq" id="WP_262064750.1">
    <property type="nucleotide sequence ID" value="NZ_JAMXOD010000001.1"/>
</dbReference>
<evidence type="ECO:0000313" key="5">
    <source>
        <dbReference type="EMBL" id="MCP1100965.1"/>
    </source>
</evidence>
<dbReference type="CDD" id="cd00402">
    <property type="entry name" value="Riboflavin_synthase_like"/>
    <property type="match status" value="1"/>
</dbReference>
<dbReference type="PANTHER" id="PTHR21098">
    <property type="entry name" value="RIBOFLAVIN SYNTHASE ALPHA CHAIN"/>
    <property type="match status" value="1"/>
</dbReference>
<dbReference type="GO" id="GO:0004746">
    <property type="term" value="F:riboflavin synthase activity"/>
    <property type="evidence" value="ECO:0007669"/>
    <property type="project" value="UniProtKB-EC"/>
</dbReference>
<evidence type="ECO:0000256" key="1">
    <source>
        <dbReference type="ARBA" id="ARBA00022737"/>
    </source>
</evidence>
<dbReference type="InterPro" id="IPR017938">
    <property type="entry name" value="Riboflavin_synthase-like_b-brl"/>
</dbReference>
<dbReference type="Gene3D" id="2.40.30.20">
    <property type="match status" value="2"/>
</dbReference>
<evidence type="ECO:0000256" key="2">
    <source>
        <dbReference type="NCBIfam" id="TIGR00187"/>
    </source>
</evidence>
<evidence type="ECO:0000313" key="6">
    <source>
        <dbReference type="Proteomes" id="UP001523566"/>
    </source>
</evidence>
<keyword evidence="1" id="KW-0677">Repeat</keyword>
<evidence type="ECO:0000256" key="3">
    <source>
        <dbReference type="PROSITE-ProRule" id="PRU00524"/>
    </source>
</evidence>
<comment type="caution">
    <text evidence="5">The sequence shown here is derived from an EMBL/GenBank/DDBJ whole genome shotgun (WGS) entry which is preliminary data.</text>
</comment>
<feature type="domain" description="Lumazine-binding" evidence="4">
    <location>
        <begin position="98"/>
        <end position="194"/>
    </location>
</feature>
<accession>A0ABT1E556</accession>
<dbReference type="SUPFAM" id="SSF63380">
    <property type="entry name" value="Riboflavin synthase domain-like"/>
    <property type="match status" value="2"/>
</dbReference>
<dbReference type="NCBIfam" id="TIGR00187">
    <property type="entry name" value="ribE"/>
    <property type="match status" value="1"/>
</dbReference>